<feature type="compositionally biased region" description="Basic and acidic residues" evidence="1">
    <location>
        <begin position="266"/>
        <end position="277"/>
    </location>
</feature>
<feature type="compositionally biased region" description="Low complexity" evidence="1">
    <location>
        <begin position="183"/>
        <end position="195"/>
    </location>
</feature>
<sequence>MDPNERRDLNADNMDRNNKYYNQQRHAFMNPPNHQYGFGSGTSEDWGRCGPLAVGRNPVNQRSGWYGPNAYSAYPDGGNYYGSGSWRAPYRQQQPPLEPVEYSIPIQFGGSHRTEDELTECRYYNGVFRRGTPRPMNFHCYGNRFVDGGSVIVVRSNNSILVVVELYSALIPPSPQEYRCAQVRVTRSMSRRSSTAPNQPQPNQRPSASNRATTDTSSNQSTSQPQSKPAEAEQQTERPVKKSLLGRFSLRNKRNGNAESAVDAANNDKKETTDTMKKLSKGVESSEKSVFWCGKSKASSQSEPEGTATNTVSQLSSGKRTNAVTTSRLNTLQAKSLKRLKNKTVGVKLPGGAAVKADRTSKWEKVAMKSRALFLKNRSQKMLKERLSKYRLVSPRLNTSALDDPMTSDTTIRTLAITRKTSSVARRLADLNRSQNKAVTKESKANDVNVTATPSTPVATNPSNAESQVTDALECTAHTPLASSSAVSMNDLSFTPFFQCDDWRKVSTGDNIFFGDYPETSLIHSFLIQ</sequence>
<feature type="compositionally biased region" description="Polar residues" evidence="1">
    <location>
        <begin position="446"/>
        <end position="469"/>
    </location>
</feature>
<keyword evidence="3" id="KW-1185">Reference proteome</keyword>
<evidence type="ECO:0000313" key="3">
    <source>
        <dbReference type="Proteomes" id="UP000267096"/>
    </source>
</evidence>
<feature type="compositionally biased region" description="Low complexity" evidence="1">
    <location>
        <begin position="213"/>
        <end position="227"/>
    </location>
</feature>
<feature type="region of interest" description="Disordered" evidence="1">
    <location>
        <begin position="183"/>
        <end position="281"/>
    </location>
</feature>
<gene>
    <name evidence="2" type="ORF">ASIM_LOCUS18665</name>
</gene>
<dbReference type="OrthoDB" id="5874952at2759"/>
<reference evidence="4" key="1">
    <citation type="submission" date="2017-02" db="UniProtKB">
        <authorList>
            <consortium name="WormBaseParasite"/>
        </authorList>
    </citation>
    <scope>IDENTIFICATION</scope>
</reference>
<organism evidence="4">
    <name type="scientific">Anisakis simplex</name>
    <name type="common">Herring worm</name>
    <dbReference type="NCBI Taxonomy" id="6269"/>
    <lineage>
        <taxon>Eukaryota</taxon>
        <taxon>Metazoa</taxon>
        <taxon>Ecdysozoa</taxon>
        <taxon>Nematoda</taxon>
        <taxon>Chromadorea</taxon>
        <taxon>Rhabditida</taxon>
        <taxon>Spirurina</taxon>
        <taxon>Ascaridomorpha</taxon>
        <taxon>Ascaridoidea</taxon>
        <taxon>Anisakidae</taxon>
        <taxon>Anisakis</taxon>
        <taxon>Anisakis simplex complex</taxon>
    </lineage>
</organism>
<feature type="compositionally biased region" description="Polar residues" evidence="1">
    <location>
        <begin position="297"/>
        <end position="322"/>
    </location>
</feature>
<feature type="compositionally biased region" description="Polar residues" evidence="1">
    <location>
        <begin position="196"/>
        <end position="212"/>
    </location>
</feature>
<evidence type="ECO:0000256" key="1">
    <source>
        <dbReference type="SAM" id="MobiDB-lite"/>
    </source>
</evidence>
<evidence type="ECO:0000313" key="2">
    <source>
        <dbReference type="EMBL" id="VDK65763.1"/>
    </source>
</evidence>
<dbReference type="WBParaSite" id="ASIM_0001927201-mRNA-1">
    <property type="protein sequence ID" value="ASIM_0001927201-mRNA-1"/>
    <property type="gene ID" value="ASIM_0001927201"/>
</dbReference>
<reference evidence="2 3" key="2">
    <citation type="submission" date="2018-11" db="EMBL/GenBank/DDBJ databases">
        <authorList>
            <consortium name="Pathogen Informatics"/>
        </authorList>
    </citation>
    <scope>NUCLEOTIDE SEQUENCE [LARGE SCALE GENOMIC DNA]</scope>
</reference>
<name>A0A0M3KE67_ANISI</name>
<protein>
    <submittedName>
        <fullName evidence="4">Serine/arginine repetitive matrix protein 2</fullName>
    </submittedName>
</protein>
<dbReference type="Proteomes" id="UP000267096">
    <property type="component" value="Unassembled WGS sequence"/>
</dbReference>
<proteinExistence type="predicted"/>
<feature type="region of interest" description="Disordered" evidence="1">
    <location>
        <begin position="295"/>
        <end position="322"/>
    </location>
</feature>
<feature type="region of interest" description="Disordered" evidence="1">
    <location>
        <begin position="435"/>
        <end position="469"/>
    </location>
</feature>
<evidence type="ECO:0000313" key="4">
    <source>
        <dbReference type="WBParaSite" id="ASIM_0001927201-mRNA-1"/>
    </source>
</evidence>
<dbReference type="AlphaFoldDB" id="A0A0M3KE67"/>
<dbReference type="EMBL" id="UYRR01035882">
    <property type="protein sequence ID" value="VDK65763.1"/>
    <property type="molecule type" value="Genomic_DNA"/>
</dbReference>
<accession>A0A0M3KE67</accession>